<proteinExistence type="predicted"/>
<name>A0A914WMM8_9BILA</name>
<reference evidence="4" key="1">
    <citation type="submission" date="2022-11" db="UniProtKB">
        <authorList>
            <consortium name="WormBaseParasite"/>
        </authorList>
    </citation>
    <scope>IDENTIFICATION</scope>
</reference>
<keyword evidence="2" id="KW-0472">Membrane</keyword>
<keyword evidence="2" id="KW-0812">Transmembrane</keyword>
<feature type="compositionally biased region" description="Polar residues" evidence="1">
    <location>
        <begin position="34"/>
        <end position="60"/>
    </location>
</feature>
<protein>
    <submittedName>
        <fullName evidence="4">Uncharacterized protein</fullName>
    </submittedName>
</protein>
<feature type="transmembrane region" description="Helical" evidence="2">
    <location>
        <begin position="175"/>
        <end position="196"/>
    </location>
</feature>
<feature type="compositionally biased region" description="Basic and acidic residues" evidence="1">
    <location>
        <begin position="16"/>
        <end position="27"/>
    </location>
</feature>
<feature type="region of interest" description="Disordered" evidence="1">
    <location>
        <begin position="1"/>
        <end position="63"/>
    </location>
</feature>
<dbReference type="AlphaFoldDB" id="A0A914WMM8"/>
<keyword evidence="3" id="KW-1185">Reference proteome</keyword>
<feature type="transmembrane region" description="Helical" evidence="2">
    <location>
        <begin position="73"/>
        <end position="97"/>
    </location>
</feature>
<evidence type="ECO:0000256" key="2">
    <source>
        <dbReference type="SAM" id="Phobius"/>
    </source>
</evidence>
<keyword evidence="2" id="KW-1133">Transmembrane helix</keyword>
<evidence type="ECO:0000256" key="1">
    <source>
        <dbReference type="SAM" id="MobiDB-lite"/>
    </source>
</evidence>
<sequence>MGQHAVNGSEGQPRSDLLKSMEPRTELADEENVLITSPFQSERAQTSDEPSATTNNFELSQTRKKIRQNNQKIQIMMLSAITFFMTVATVAIVWIIYLEFSEAAKENIVTAVRDVSEKDKASLEKLQYNYFCCGFLQSNNKPSTDDYLNCTQIEEVKTCSEELTGQLLQNAKSTVLLLLILIFWTFYTIAICMCCCDARRKFRRNSLSSEGNEHPASRELAVIQEHEMYRNCGVN</sequence>
<accession>A0A914WMM8</accession>
<organism evidence="3 4">
    <name type="scientific">Plectus sambesii</name>
    <dbReference type="NCBI Taxonomy" id="2011161"/>
    <lineage>
        <taxon>Eukaryota</taxon>
        <taxon>Metazoa</taxon>
        <taxon>Ecdysozoa</taxon>
        <taxon>Nematoda</taxon>
        <taxon>Chromadorea</taxon>
        <taxon>Plectida</taxon>
        <taxon>Plectina</taxon>
        <taxon>Plectoidea</taxon>
        <taxon>Plectidae</taxon>
        <taxon>Plectus</taxon>
    </lineage>
</organism>
<dbReference type="WBParaSite" id="PSAMB.scaffold460size50359.g5970.t1">
    <property type="protein sequence ID" value="PSAMB.scaffold460size50359.g5970.t1"/>
    <property type="gene ID" value="PSAMB.scaffold460size50359.g5970"/>
</dbReference>
<dbReference type="Proteomes" id="UP000887566">
    <property type="component" value="Unplaced"/>
</dbReference>
<evidence type="ECO:0000313" key="3">
    <source>
        <dbReference type="Proteomes" id="UP000887566"/>
    </source>
</evidence>
<evidence type="ECO:0000313" key="4">
    <source>
        <dbReference type="WBParaSite" id="PSAMB.scaffold460size50359.g5970.t1"/>
    </source>
</evidence>